<reference evidence="1 2" key="1">
    <citation type="journal article" date="2017" name="Infect. Genet. Evol.">
        <title>Comparative genome analysis of fish pathogen Flavobacterium columnare reveals extensive sequence diversity within the species.</title>
        <authorList>
            <person name="Kayansamruaj P."/>
            <person name="Dong H.T."/>
            <person name="Hirono I."/>
            <person name="Kondo H."/>
            <person name="Senapin S."/>
            <person name="Rodkhum C."/>
        </authorList>
    </citation>
    <scope>NUCLEOTIDE SEQUENCE [LARGE SCALE GENOMIC DNA]</scope>
    <source>
        <strain evidence="1 2">1214</strain>
    </source>
</reference>
<dbReference type="EMBL" id="MTCY01000072">
    <property type="protein sequence ID" value="OWP74404.1"/>
    <property type="molecule type" value="Genomic_DNA"/>
</dbReference>
<sequence length="297" mass="34457">MRILSYGSCNFDNNEIFDNKKLTARVTARKGIERKRIEVEFETTRKEVDWVDVKINKKTKRIDVTLRVDLKDGGAEGIDKYNDVSPQSIAYYKYQPLNYQATPYSDIESYTLDGIAKFWSRNSNNIGGGVAIGSDLYEVFVQAKVDKEGLASPKIIYQTNIEDGRSRNWELSRKLFFYEGYLYYPDWKSQGASKLIFQNQGWYYKLADIDDFKMTAAHEIGHEVLLTYGGHIYSKTHKGTSHWSMIIQNPSSNATLKPSTGEIDLMKYYLDYYDIPRTIITEFDLLKLLWLTKLKIK</sequence>
<organism evidence="1 2">
    <name type="scientific">Flavobacterium columnare</name>
    <dbReference type="NCBI Taxonomy" id="996"/>
    <lineage>
        <taxon>Bacteria</taxon>
        <taxon>Pseudomonadati</taxon>
        <taxon>Bacteroidota</taxon>
        <taxon>Flavobacteriia</taxon>
        <taxon>Flavobacteriales</taxon>
        <taxon>Flavobacteriaceae</taxon>
        <taxon>Flavobacterium</taxon>
    </lineage>
</organism>
<comment type="caution">
    <text evidence="1">The sequence shown here is derived from an EMBL/GenBank/DDBJ whole genome shotgun (WGS) entry which is preliminary data.</text>
</comment>
<dbReference type="AlphaFoldDB" id="A0A246G7F2"/>
<evidence type="ECO:0000313" key="2">
    <source>
        <dbReference type="Proteomes" id="UP000198034"/>
    </source>
</evidence>
<name>A0A246G7F2_9FLAO</name>
<protein>
    <submittedName>
        <fullName evidence="1">Uncharacterized protein</fullName>
    </submittedName>
</protein>
<dbReference type="Proteomes" id="UP000198034">
    <property type="component" value="Unassembled WGS sequence"/>
</dbReference>
<gene>
    <name evidence="1" type="ORF">BWK62_14425</name>
</gene>
<accession>A0A246G7F2</accession>
<evidence type="ECO:0000313" key="1">
    <source>
        <dbReference type="EMBL" id="OWP74404.1"/>
    </source>
</evidence>
<proteinExistence type="predicted"/>